<dbReference type="Pfam" id="PF14069">
    <property type="entry name" value="SpoVIF"/>
    <property type="match status" value="1"/>
</dbReference>
<dbReference type="Proteomes" id="UP000284219">
    <property type="component" value="Unassembled WGS sequence"/>
</dbReference>
<sequence>MGRVEQLDKKDAKGMLKKINEKTNQNWDFDKIKSLAKGFSPEDMKSDKKLKSLIKKVGKSLGVNLNNKKIEKVQEKVKKKFK</sequence>
<comment type="caution">
    <text evidence="1">The sequence shown here is derived from an EMBL/GenBank/DDBJ whole genome shotgun (WGS) entry which is preliminary data.</text>
</comment>
<accession>A0A419SK83</accession>
<proteinExistence type="predicted"/>
<protein>
    <recommendedName>
        <fullName evidence="3">Stage VI sporulation protein F</fullName>
    </recommendedName>
</protein>
<name>A0A419SK83_9BACL</name>
<evidence type="ECO:0000313" key="2">
    <source>
        <dbReference type="Proteomes" id="UP000284219"/>
    </source>
</evidence>
<dbReference type="AlphaFoldDB" id="A0A419SK83"/>
<organism evidence="1 2">
    <name type="scientific">Ammoniphilus oxalaticus</name>
    <dbReference type="NCBI Taxonomy" id="66863"/>
    <lineage>
        <taxon>Bacteria</taxon>
        <taxon>Bacillati</taxon>
        <taxon>Bacillota</taxon>
        <taxon>Bacilli</taxon>
        <taxon>Bacillales</taxon>
        <taxon>Paenibacillaceae</taxon>
        <taxon>Aneurinibacillus group</taxon>
        <taxon>Ammoniphilus</taxon>
    </lineage>
</organism>
<evidence type="ECO:0008006" key="3">
    <source>
        <dbReference type="Google" id="ProtNLM"/>
    </source>
</evidence>
<keyword evidence="2" id="KW-1185">Reference proteome</keyword>
<gene>
    <name evidence="1" type="ORF">BEP19_08170</name>
</gene>
<reference evidence="1 2" key="1">
    <citation type="submission" date="2016-08" db="EMBL/GenBank/DDBJ databases">
        <title>Novel Firmicute Genomes.</title>
        <authorList>
            <person name="Poppleton D.I."/>
            <person name="Gribaldo S."/>
        </authorList>
    </citation>
    <scope>NUCLEOTIDE SEQUENCE [LARGE SCALE GENOMIC DNA]</scope>
    <source>
        <strain evidence="1 2">RAOx-1</strain>
    </source>
</reference>
<evidence type="ECO:0000313" key="1">
    <source>
        <dbReference type="EMBL" id="RKD24360.1"/>
    </source>
</evidence>
<dbReference type="InterPro" id="IPR025942">
    <property type="entry name" value="SpoVIF"/>
</dbReference>
<dbReference type="EMBL" id="MCHY01000008">
    <property type="protein sequence ID" value="RKD24360.1"/>
    <property type="molecule type" value="Genomic_DNA"/>
</dbReference>